<dbReference type="AlphaFoldDB" id="A0A261Y2Y3"/>
<dbReference type="OrthoDB" id="276989at2759"/>
<evidence type="ECO:0000313" key="3">
    <source>
        <dbReference type="EMBL" id="OZJ04854.1"/>
    </source>
</evidence>
<dbReference type="GO" id="GO:0034088">
    <property type="term" value="P:maintenance of mitotic sister chromatid cohesion"/>
    <property type="evidence" value="ECO:0007669"/>
    <property type="project" value="TreeGrafter"/>
</dbReference>
<evidence type="ECO:0000256" key="2">
    <source>
        <dbReference type="ARBA" id="ARBA00022705"/>
    </source>
</evidence>
<organism evidence="3 4">
    <name type="scientific">Bifiguratus adelaidae</name>
    <dbReference type="NCBI Taxonomy" id="1938954"/>
    <lineage>
        <taxon>Eukaryota</taxon>
        <taxon>Fungi</taxon>
        <taxon>Fungi incertae sedis</taxon>
        <taxon>Mucoromycota</taxon>
        <taxon>Mucoromycotina</taxon>
        <taxon>Endogonomycetes</taxon>
        <taxon>Endogonales</taxon>
        <taxon>Endogonales incertae sedis</taxon>
        <taxon>Bifiguratus</taxon>
    </lineage>
</organism>
<keyword evidence="2" id="KW-0235">DNA replication</keyword>
<reference evidence="3 4" key="1">
    <citation type="journal article" date="2017" name="Mycologia">
        <title>Bifiguratus adelaidae, gen. et sp. nov., a new member of Mucoromycotina in endophytic and soil-dwelling habitats.</title>
        <authorList>
            <person name="Torres-Cruz T.J."/>
            <person name="Billingsley Tobias T.L."/>
            <person name="Almatruk M."/>
            <person name="Hesse C."/>
            <person name="Kuske C.R."/>
            <person name="Desiro A."/>
            <person name="Benucci G.M."/>
            <person name="Bonito G."/>
            <person name="Stajich J.E."/>
            <person name="Dunlap C."/>
            <person name="Arnold A.E."/>
            <person name="Porras-Alfaro A."/>
        </authorList>
    </citation>
    <scope>NUCLEOTIDE SEQUENCE [LARGE SCALE GENOMIC DNA]</scope>
    <source>
        <strain evidence="3 4">AZ0501</strain>
    </source>
</reference>
<dbReference type="Proteomes" id="UP000242875">
    <property type="component" value="Unassembled WGS sequence"/>
</dbReference>
<protein>
    <recommendedName>
        <fullName evidence="5">Sister chromatid cohesion protein DCC1</fullName>
    </recommendedName>
</protein>
<dbReference type="InterPro" id="IPR019128">
    <property type="entry name" value="Dcc1"/>
</dbReference>
<evidence type="ECO:0000313" key="4">
    <source>
        <dbReference type="Proteomes" id="UP000242875"/>
    </source>
</evidence>
<proteinExistence type="inferred from homology"/>
<dbReference type="Pfam" id="PF09724">
    <property type="entry name" value="Dcc1"/>
    <property type="match status" value="1"/>
</dbReference>
<gene>
    <name evidence="3" type="ORF">BZG36_02597</name>
</gene>
<dbReference type="PANTHER" id="PTHR13395:SF6">
    <property type="entry name" value="SISTER CHROMATID COHESION PROTEIN DCC1"/>
    <property type="match status" value="1"/>
</dbReference>
<dbReference type="PANTHER" id="PTHR13395">
    <property type="entry name" value="SISTER CHROMATID COHESION PROTEIN DCC1-RELATED"/>
    <property type="match status" value="1"/>
</dbReference>
<evidence type="ECO:0008006" key="5">
    <source>
        <dbReference type="Google" id="ProtNLM"/>
    </source>
</evidence>
<dbReference type="GO" id="GO:0031390">
    <property type="term" value="C:Ctf18 RFC-like complex"/>
    <property type="evidence" value="ECO:0007669"/>
    <property type="project" value="InterPro"/>
</dbReference>
<evidence type="ECO:0000256" key="1">
    <source>
        <dbReference type="ARBA" id="ARBA00007017"/>
    </source>
</evidence>
<accession>A0A261Y2Y3</accession>
<dbReference type="GO" id="GO:0000785">
    <property type="term" value="C:chromatin"/>
    <property type="evidence" value="ECO:0007669"/>
    <property type="project" value="TreeGrafter"/>
</dbReference>
<keyword evidence="4" id="KW-1185">Reference proteome</keyword>
<name>A0A261Y2Y3_9FUNG</name>
<dbReference type="GO" id="GO:0006260">
    <property type="term" value="P:DNA replication"/>
    <property type="evidence" value="ECO:0007669"/>
    <property type="project" value="UniProtKB-KW"/>
</dbReference>
<dbReference type="EMBL" id="MVBO01000028">
    <property type="protein sequence ID" value="OZJ04854.1"/>
    <property type="molecule type" value="Genomic_DNA"/>
</dbReference>
<comment type="caution">
    <text evidence="3">The sequence shown here is derived from an EMBL/GenBank/DDBJ whole genome shotgun (WGS) entry which is preliminary data.</text>
</comment>
<dbReference type="GO" id="GO:0000775">
    <property type="term" value="C:chromosome, centromeric region"/>
    <property type="evidence" value="ECO:0007669"/>
    <property type="project" value="TreeGrafter"/>
</dbReference>
<comment type="similarity">
    <text evidence="1">Belongs to the DCC1 family.</text>
</comment>
<sequence length="355" mass="40236">MPGLAFSPVYASDTYRLLEVNADIENALTTRQGVVIKGNPHDEAVMCTANATYAVREVQLSNSLLVCDTDSAIQDRWLVTSTLTSHLEVSACPPRLERLQYILKQSQYSGPENEASISQDALMTLETLTNMIQASEGEIKAELEGLGAFELHGYWRIVDETYMLQLVSLICNNAVANGYSLDHIESEKAFEWIGEGYLDKVVDHCLAWFSTPGTRNGIYALDQQKFATNLGVQLLRDYQNERFRLNEFLDVWQRLVEDAQLSVIPSLDWLKGWAFVDQPSPTQAYISYFSARDLPSSPIARFQRLFAQQRKWSASDIYPYIANLAQDKKKLDIVLLKYTKSLKENGEIFYTAKIK</sequence>